<dbReference type="PANTHER" id="PTHR28208:SF3">
    <property type="entry name" value="PHOSPHATIDATE PHOSPHATASE APP1"/>
    <property type="match status" value="1"/>
</dbReference>
<feature type="region of interest" description="Disordered" evidence="1">
    <location>
        <begin position="523"/>
        <end position="588"/>
    </location>
</feature>
<feature type="region of interest" description="Disordered" evidence="1">
    <location>
        <begin position="627"/>
        <end position="646"/>
    </location>
</feature>
<dbReference type="GO" id="GO:0008195">
    <property type="term" value="F:phosphatidate phosphatase activity"/>
    <property type="evidence" value="ECO:0007669"/>
    <property type="project" value="InterPro"/>
</dbReference>
<dbReference type="Proteomes" id="UP001383192">
    <property type="component" value="Unassembled WGS sequence"/>
</dbReference>
<feature type="compositionally biased region" description="Low complexity" evidence="1">
    <location>
        <begin position="636"/>
        <end position="645"/>
    </location>
</feature>
<dbReference type="Pfam" id="PF09949">
    <property type="entry name" value="APP1_cat"/>
    <property type="match status" value="1"/>
</dbReference>
<evidence type="ECO:0000259" key="2">
    <source>
        <dbReference type="Pfam" id="PF09949"/>
    </source>
</evidence>
<reference evidence="3 4" key="1">
    <citation type="submission" date="2024-01" db="EMBL/GenBank/DDBJ databases">
        <title>A draft genome for a cacao thread blight-causing isolate of Paramarasmius palmivorus.</title>
        <authorList>
            <person name="Baruah I.K."/>
            <person name="Bukari Y."/>
            <person name="Amoako-Attah I."/>
            <person name="Meinhardt L.W."/>
            <person name="Bailey B.A."/>
            <person name="Cohen S.P."/>
        </authorList>
    </citation>
    <scope>NUCLEOTIDE SEQUENCE [LARGE SCALE GENOMIC DNA]</scope>
    <source>
        <strain evidence="3 4">GH-12</strain>
    </source>
</reference>
<protein>
    <recommendedName>
        <fullName evidence="2">Phosphatidate phosphatase APP1 catalytic domain-containing protein</fullName>
    </recommendedName>
</protein>
<evidence type="ECO:0000313" key="4">
    <source>
        <dbReference type="Proteomes" id="UP001383192"/>
    </source>
</evidence>
<feature type="compositionally biased region" description="Basic and acidic residues" evidence="1">
    <location>
        <begin position="178"/>
        <end position="198"/>
    </location>
</feature>
<sequence length="694" mass="76790">MRGRSWKSFAAQAATSRFNSFKGYLAQQDLKNTVSNAIQRQIGSGNDRSRADARQGWREWAGQKISRGPGNPGTEKIALFPGWAARRFPQSARDESFHVDVICGSTQTRDRASEDISTAPLRLTPSTEDLLKTVELPPRPAEMTEEREMEMLEQQFRRMNAQKEGSIDSQSFISRSSSPERDSRSTYEFTAREASSDTRDPFTTVAAMSDELLRKLHDNLEARLRPFWSSVVPGRTVRVHLFASPSGGGDTGAIPAGVTPLATQEVQTAADGSFQMMFHVHWERMCQHPAALHIAFGEPSVEHDFIVAAELLPVARLRSASFADLKEAESELSVPPATASIRLPLTHSPIRVVSDIDDTVKHSNIPAGAREVFRNVFVKELEDLIIPGMGEWYTSMWKKGVRFHYVSNGPFELLPILGDFFQVSGLPPGSVKLKSYAGRSLFTGLLSAPAAKKRAGVQEIIDAFPDSQFLLIGDTGEQDLELYADLARERPEQILGVFIRDTGTGDPLEDPIGFRIGIESFSNPESTTPYIPENIAPSQRRTSTEDRGKRLPPIDTSYIVRQPRSRSSKTPSTAPVSNLNGSGDYFTPMKITDEPDTISMYDGTRNTSMTSLASGYVHKTPSTASSGYFPLRTPKSAATATSASTRIPEAERKRHELQMRVYRARANMPEHVTLRVFRSPTECVETQAMLSGRS</sequence>
<feature type="compositionally biased region" description="Polar residues" evidence="1">
    <location>
        <begin position="568"/>
        <end position="581"/>
    </location>
</feature>
<feature type="compositionally biased region" description="Low complexity" evidence="1">
    <location>
        <begin position="167"/>
        <end position="177"/>
    </location>
</feature>
<evidence type="ECO:0000256" key="1">
    <source>
        <dbReference type="SAM" id="MobiDB-lite"/>
    </source>
</evidence>
<organism evidence="3 4">
    <name type="scientific">Paramarasmius palmivorus</name>
    <dbReference type="NCBI Taxonomy" id="297713"/>
    <lineage>
        <taxon>Eukaryota</taxon>
        <taxon>Fungi</taxon>
        <taxon>Dikarya</taxon>
        <taxon>Basidiomycota</taxon>
        <taxon>Agaricomycotina</taxon>
        <taxon>Agaricomycetes</taxon>
        <taxon>Agaricomycetidae</taxon>
        <taxon>Agaricales</taxon>
        <taxon>Marasmiineae</taxon>
        <taxon>Marasmiaceae</taxon>
        <taxon>Paramarasmius</taxon>
    </lineage>
</organism>
<dbReference type="PANTHER" id="PTHR28208">
    <property type="entry name" value="PHOSPHATIDATE PHOSPHATASE APP1"/>
    <property type="match status" value="1"/>
</dbReference>
<evidence type="ECO:0000313" key="3">
    <source>
        <dbReference type="EMBL" id="KAK7041418.1"/>
    </source>
</evidence>
<feature type="domain" description="Phosphatidate phosphatase APP1 catalytic" evidence="2">
    <location>
        <begin position="350"/>
        <end position="501"/>
    </location>
</feature>
<dbReference type="AlphaFoldDB" id="A0AAW0CS32"/>
<feature type="region of interest" description="Disordered" evidence="1">
    <location>
        <begin position="161"/>
        <end position="198"/>
    </location>
</feature>
<name>A0AAW0CS32_9AGAR</name>
<comment type="caution">
    <text evidence="3">The sequence shown here is derived from an EMBL/GenBank/DDBJ whole genome shotgun (WGS) entry which is preliminary data.</text>
</comment>
<dbReference type="GO" id="GO:0030479">
    <property type="term" value="C:actin cortical patch"/>
    <property type="evidence" value="ECO:0007669"/>
    <property type="project" value="TreeGrafter"/>
</dbReference>
<dbReference type="EMBL" id="JAYKXP010000034">
    <property type="protein sequence ID" value="KAK7041418.1"/>
    <property type="molecule type" value="Genomic_DNA"/>
</dbReference>
<gene>
    <name evidence="3" type="ORF">VNI00_009284</name>
</gene>
<keyword evidence="4" id="KW-1185">Reference proteome</keyword>
<accession>A0AAW0CS32</accession>
<dbReference type="InterPro" id="IPR052935">
    <property type="entry name" value="Mg2+_PAP"/>
</dbReference>
<dbReference type="InterPro" id="IPR019236">
    <property type="entry name" value="APP1_cat"/>
</dbReference>
<proteinExistence type="predicted"/>